<dbReference type="InterPro" id="IPR001245">
    <property type="entry name" value="Ser-Thr/Tyr_kinase_cat_dom"/>
</dbReference>
<dbReference type="OrthoDB" id="1741172at2759"/>
<dbReference type="PROSITE" id="PS50011">
    <property type="entry name" value="PROTEIN_KINASE_DOM"/>
    <property type="match status" value="1"/>
</dbReference>
<evidence type="ECO:0000259" key="4">
    <source>
        <dbReference type="PROSITE" id="PS50011"/>
    </source>
</evidence>
<dbReference type="InterPro" id="IPR000719">
    <property type="entry name" value="Prot_kinase_dom"/>
</dbReference>
<accession>A0A314Y3I0</accession>
<evidence type="ECO:0000256" key="1">
    <source>
        <dbReference type="ARBA" id="ARBA00004236"/>
    </source>
</evidence>
<dbReference type="Pfam" id="PF07714">
    <property type="entry name" value="PK_Tyr_Ser-Thr"/>
    <property type="match status" value="1"/>
</dbReference>
<sequence>MVVDNLNSFLATETTGGRLSSNVKRHNVKNVTLAVDTVPETIENETVKSKVPSVSAPSAEGEILQSSNMKYFGFNELKTATRNFRPDNMVGEGSFGFVFKGWIDENSLTDAKPGTGMAIAVKRLNQEGLHGQKEWLAEVNSTGKLHHPNLVRLIVTAYKIAAGYFQSQPLPWSLRIKIALGAAKSLAFLHSDEAKVIYGNFKTSKILLDSNYNAKLSGYGLAKEWLREDLTPEGDVYSFGVVLLEILSGRRALDANRPSGEQDLVQHARSAKKCKLHQLFDARIEGQYSSDEARKALNLAMKCLSTDSKFRPDMNEVVKLLEQLQSSSEMEDLAARASLKSYLAKIFMPIQAMYGPNRRQKNVNRISCATPT</sequence>
<dbReference type="EMBL" id="PJQY01001761">
    <property type="protein sequence ID" value="PQP99899.1"/>
    <property type="molecule type" value="Genomic_DNA"/>
</dbReference>
<evidence type="ECO:0000313" key="5">
    <source>
        <dbReference type="EMBL" id="PQP99899.1"/>
    </source>
</evidence>
<keyword evidence="3" id="KW-0067">ATP-binding</keyword>
<dbReference type="Proteomes" id="UP000250321">
    <property type="component" value="Unassembled WGS sequence"/>
</dbReference>
<evidence type="ECO:0000256" key="3">
    <source>
        <dbReference type="PROSITE-ProRule" id="PRU10141"/>
    </source>
</evidence>
<protein>
    <submittedName>
        <fullName evidence="5">Protein kinase APK1B chloroplastic-like isoform X2</fullName>
    </submittedName>
</protein>
<dbReference type="InterPro" id="IPR017441">
    <property type="entry name" value="Protein_kinase_ATP_BS"/>
</dbReference>
<feature type="binding site" evidence="3">
    <location>
        <position position="122"/>
    </location>
    <ligand>
        <name>ATP</name>
        <dbReference type="ChEBI" id="CHEBI:30616"/>
    </ligand>
</feature>
<comment type="caution">
    <text evidence="5">The sequence shown here is derived from an EMBL/GenBank/DDBJ whole genome shotgun (WGS) entry which is preliminary data.</text>
</comment>
<gene>
    <name evidence="5" type="ORF">Pyn_00622</name>
</gene>
<evidence type="ECO:0000256" key="2">
    <source>
        <dbReference type="ARBA" id="ARBA00022475"/>
    </source>
</evidence>
<keyword evidence="6" id="KW-1185">Reference proteome</keyword>
<dbReference type="GO" id="GO:0004672">
    <property type="term" value="F:protein kinase activity"/>
    <property type="evidence" value="ECO:0007669"/>
    <property type="project" value="InterPro"/>
</dbReference>
<keyword evidence="2" id="KW-1003">Cell membrane</keyword>
<dbReference type="InterPro" id="IPR050823">
    <property type="entry name" value="Plant_Ser_Thr_Prot_Kinase"/>
</dbReference>
<reference evidence="5 6" key="1">
    <citation type="submission" date="2018-02" db="EMBL/GenBank/DDBJ databases">
        <title>Draft genome of wild Prunus yedoensis var. nudiflora.</title>
        <authorList>
            <person name="Baek S."/>
            <person name="Kim J.-H."/>
            <person name="Choi K."/>
            <person name="Kim G.-B."/>
            <person name="Cho A."/>
            <person name="Jang H."/>
            <person name="Shin C.-H."/>
            <person name="Yu H.-J."/>
            <person name="Mun J.-H."/>
        </authorList>
    </citation>
    <scope>NUCLEOTIDE SEQUENCE [LARGE SCALE GENOMIC DNA]</scope>
    <source>
        <strain evidence="6">cv. Jeju island</strain>
        <tissue evidence="5">Leaf</tissue>
    </source>
</reference>
<dbReference type="PANTHER" id="PTHR45621">
    <property type="entry name" value="OS01G0588500 PROTEIN-RELATED"/>
    <property type="match status" value="1"/>
</dbReference>
<keyword evidence="3" id="KW-0547">Nucleotide-binding</keyword>
<dbReference type="GO" id="GO:0005524">
    <property type="term" value="F:ATP binding"/>
    <property type="evidence" value="ECO:0007669"/>
    <property type="project" value="UniProtKB-UniRule"/>
</dbReference>
<feature type="domain" description="Protein kinase" evidence="4">
    <location>
        <begin position="84"/>
        <end position="324"/>
    </location>
</feature>
<proteinExistence type="predicted"/>
<keyword evidence="5" id="KW-0808">Transferase</keyword>
<dbReference type="InterPro" id="IPR011009">
    <property type="entry name" value="Kinase-like_dom_sf"/>
</dbReference>
<comment type="subcellular location">
    <subcellularLocation>
        <location evidence="1">Cell membrane</location>
    </subcellularLocation>
</comment>
<evidence type="ECO:0000313" key="6">
    <source>
        <dbReference type="Proteomes" id="UP000250321"/>
    </source>
</evidence>
<dbReference type="AlphaFoldDB" id="A0A314Y3I0"/>
<dbReference type="Gene3D" id="1.10.510.10">
    <property type="entry name" value="Transferase(Phosphotransferase) domain 1"/>
    <property type="match status" value="2"/>
</dbReference>
<name>A0A314Y3I0_PRUYE</name>
<dbReference type="GO" id="GO:0005886">
    <property type="term" value="C:plasma membrane"/>
    <property type="evidence" value="ECO:0007669"/>
    <property type="project" value="UniProtKB-SubCell"/>
</dbReference>
<organism evidence="5 6">
    <name type="scientific">Prunus yedoensis var. nudiflora</name>
    <dbReference type="NCBI Taxonomy" id="2094558"/>
    <lineage>
        <taxon>Eukaryota</taxon>
        <taxon>Viridiplantae</taxon>
        <taxon>Streptophyta</taxon>
        <taxon>Embryophyta</taxon>
        <taxon>Tracheophyta</taxon>
        <taxon>Spermatophyta</taxon>
        <taxon>Magnoliopsida</taxon>
        <taxon>eudicotyledons</taxon>
        <taxon>Gunneridae</taxon>
        <taxon>Pentapetalae</taxon>
        <taxon>rosids</taxon>
        <taxon>fabids</taxon>
        <taxon>Rosales</taxon>
        <taxon>Rosaceae</taxon>
        <taxon>Amygdaloideae</taxon>
        <taxon>Amygdaleae</taxon>
        <taxon>Prunus</taxon>
    </lineage>
</organism>
<dbReference type="PROSITE" id="PS00107">
    <property type="entry name" value="PROTEIN_KINASE_ATP"/>
    <property type="match status" value="1"/>
</dbReference>
<keyword evidence="5" id="KW-0418">Kinase</keyword>
<keyword evidence="2" id="KW-0472">Membrane</keyword>
<dbReference type="SUPFAM" id="SSF56112">
    <property type="entry name" value="Protein kinase-like (PK-like)"/>
    <property type="match status" value="1"/>
</dbReference>
<dbReference type="Gene3D" id="3.30.200.20">
    <property type="entry name" value="Phosphorylase Kinase, domain 1"/>
    <property type="match status" value="1"/>
</dbReference>